<evidence type="ECO:0000256" key="6">
    <source>
        <dbReference type="ARBA" id="ARBA00022840"/>
    </source>
</evidence>
<dbReference type="GO" id="GO:0051391">
    <property type="term" value="P:tRNA acetylation"/>
    <property type="evidence" value="ECO:0007669"/>
    <property type="project" value="UniProtKB-UniRule"/>
</dbReference>
<evidence type="ECO:0000256" key="9">
    <source>
        <dbReference type="ARBA" id="ARBA00049883"/>
    </source>
</evidence>
<comment type="catalytic activity">
    <reaction evidence="11">
        <text>a cytidine in mRNA + acetyl-CoA + ATP + H2O = an N(4)-acetylcytidine in mRNA + ADP + phosphate + CoA + H(+)</text>
        <dbReference type="Rhea" id="RHEA:58480"/>
        <dbReference type="Rhea" id="RHEA-COMP:15145"/>
        <dbReference type="Rhea" id="RHEA-COMP:15146"/>
        <dbReference type="ChEBI" id="CHEBI:15377"/>
        <dbReference type="ChEBI" id="CHEBI:15378"/>
        <dbReference type="ChEBI" id="CHEBI:30616"/>
        <dbReference type="ChEBI" id="CHEBI:43474"/>
        <dbReference type="ChEBI" id="CHEBI:57287"/>
        <dbReference type="ChEBI" id="CHEBI:57288"/>
        <dbReference type="ChEBI" id="CHEBI:74900"/>
        <dbReference type="ChEBI" id="CHEBI:82748"/>
        <dbReference type="ChEBI" id="CHEBI:456216"/>
    </reaction>
</comment>
<feature type="binding site" evidence="12">
    <location>
        <position position="559"/>
    </location>
    <ligand>
        <name>acetyl-CoA</name>
        <dbReference type="ChEBI" id="CHEBI:57288"/>
    </ligand>
</feature>
<accession>A0ABD5QF64</accession>
<dbReference type="SUPFAM" id="SSF52540">
    <property type="entry name" value="P-loop containing nucleoside triphosphate hydrolases"/>
    <property type="match status" value="1"/>
</dbReference>
<dbReference type="GO" id="GO:0005737">
    <property type="term" value="C:cytoplasm"/>
    <property type="evidence" value="ECO:0007669"/>
    <property type="project" value="UniProtKB-SubCell"/>
</dbReference>
<dbReference type="HAMAP" id="MF_01886">
    <property type="entry name" value="tRNA_acetyltr_TmcA"/>
    <property type="match status" value="1"/>
</dbReference>
<dbReference type="GO" id="GO:0005524">
    <property type="term" value="F:ATP binding"/>
    <property type="evidence" value="ECO:0007669"/>
    <property type="project" value="UniProtKB-UniRule"/>
</dbReference>
<organism evidence="16 17">
    <name type="scientific">Saliphagus infecundisoli</name>
    <dbReference type="NCBI Taxonomy" id="1849069"/>
    <lineage>
        <taxon>Archaea</taxon>
        <taxon>Methanobacteriati</taxon>
        <taxon>Methanobacteriota</taxon>
        <taxon>Stenosarchaea group</taxon>
        <taxon>Halobacteria</taxon>
        <taxon>Halobacteriales</taxon>
        <taxon>Natrialbaceae</taxon>
        <taxon>Saliphagus</taxon>
    </lineage>
</organism>
<keyword evidence="6 12" id="KW-0067">ATP-binding</keyword>
<keyword evidence="8 12" id="KW-0012">Acyltransferase</keyword>
<comment type="caution">
    <text evidence="16">The sequence shown here is derived from an EMBL/GenBank/DDBJ whole genome shotgun (WGS) entry which is preliminary data.</text>
</comment>
<dbReference type="InterPro" id="IPR013562">
    <property type="entry name" value="TmcA/NAT10_N"/>
</dbReference>
<sequence length="746" mass="80278">MDVERAALALSAEAREVTERRLLVLAGDRERGYDALETVLEALPVGIGETTLVGPDDRLRCEHLKTAESGRLLGATRSVVAVDAHATLRPNALGSVVGAVDGGGLLILLAPALEGWPDRRDGFDESLAVPPFGLEDVSGRFRERLVSTLGAHRGVAIADVDRDRLLRDGLTHPTPRLPDEGFELPDDHLFPTAAYDACLTGDQADALAAFESLVEPEPRAVVCEADRGRGKSSALGLAAACFAARGEDVLVTAPAFRNARELFDRAEEFLTELDSTTERPEPGQVDAGDGSVEFRPPEEVVEAAGAGEPDLTFVDEAAAVPVRRLTDLLAADRLAFATTVHGYEGAGRGFSVRFMDRLAESRHDVRELALAEPIRYAAGDPVEAWAGHALELGARPAVGQVVADATPETASYRRLDPDELATDETLLGEAFGLLVLAHYRTEPDDLARVLDAPNLHVRALTHDGHVVAVCLLAREGGLSAEWRAGMYEGERIRGNMIPDVLTSQLRDEEAGRLRGLRVMRIATHHAARSRGLGSLLLRRVREEFGDADWLGTGFGATPELVSFWDENGYGAVHCSTTRNDASGEYSTIMLAPTSEAGRELADRHGARFARRFPAIASDSLSDLDPDVARGLLESIDIDPPALSLSDGEWRIVAGSAYGPGLFDVDPGPFRTLVVRYFLDGRELGLSARERRLLVARVLEAREWAAAADLLGYHSTGQCMRALGDALCPLVDAYGGEAALAVRDRFE</sequence>
<feature type="binding site" evidence="12">
    <location>
        <position position="203"/>
    </location>
    <ligand>
        <name>ATP</name>
        <dbReference type="ChEBI" id="CHEBI:30616"/>
    </ligand>
</feature>
<evidence type="ECO:0000256" key="4">
    <source>
        <dbReference type="ARBA" id="ARBA00022694"/>
    </source>
</evidence>
<dbReference type="InterPro" id="IPR024914">
    <property type="entry name" value="tRNA_acetyltr_TmcA"/>
</dbReference>
<dbReference type="RefSeq" id="WP_224827228.1">
    <property type="nucleotide sequence ID" value="NZ_JAIVEF010000001.1"/>
</dbReference>
<keyword evidence="2 12" id="KW-0820">tRNA-binding</keyword>
<name>A0ABD5QF64_9EURY</name>
<dbReference type="Gene3D" id="3.40.50.300">
    <property type="entry name" value="P-loop containing nucleotide triphosphate hydrolases"/>
    <property type="match status" value="1"/>
</dbReference>
<dbReference type="EMBL" id="JBHSJG010000036">
    <property type="protein sequence ID" value="MFC4988446.1"/>
    <property type="molecule type" value="Genomic_DNA"/>
</dbReference>
<dbReference type="Pfam" id="PF08351">
    <property type="entry name" value="TmcA_N"/>
    <property type="match status" value="1"/>
</dbReference>
<feature type="domain" description="N-acetyltransferase" evidence="15">
    <location>
        <begin position="432"/>
        <end position="540"/>
    </location>
</feature>
<dbReference type="PANTHER" id="PTHR10925:SF5">
    <property type="entry name" value="RNA CYTIDINE ACETYLTRANSFERASE"/>
    <property type="match status" value="1"/>
</dbReference>
<feature type="domain" description="TmcA/NAT10 N-terminal" evidence="14">
    <location>
        <begin position="7"/>
        <end position="159"/>
    </location>
</feature>
<dbReference type="NCBIfam" id="NF041296">
    <property type="entry name" value="RNAactase_tcmA_Halo"/>
    <property type="match status" value="1"/>
</dbReference>
<reference evidence="16 17" key="1">
    <citation type="journal article" date="2019" name="Int. J. Syst. Evol. Microbiol.">
        <title>The Global Catalogue of Microorganisms (GCM) 10K type strain sequencing project: providing services to taxonomists for standard genome sequencing and annotation.</title>
        <authorList>
            <consortium name="The Broad Institute Genomics Platform"/>
            <consortium name="The Broad Institute Genome Sequencing Center for Infectious Disease"/>
            <person name="Wu L."/>
            <person name="Ma J."/>
        </authorList>
    </citation>
    <scope>NUCLEOTIDE SEQUENCE [LARGE SCALE GENOMIC DNA]</scope>
    <source>
        <strain evidence="16 17">CGMCC 1.15824</strain>
    </source>
</reference>
<dbReference type="Gene3D" id="3.40.50.11040">
    <property type="match status" value="1"/>
</dbReference>
<evidence type="ECO:0000313" key="16">
    <source>
        <dbReference type="EMBL" id="MFC4988446.1"/>
    </source>
</evidence>
<comment type="catalytic activity">
    <reaction evidence="9">
        <text>a cytidine in tRNA + acetyl-CoA + ATP + H2O = an N(4)-acetylcytidine in tRNA + ADP + phosphate + CoA + H(+)</text>
        <dbReference type="Rhea" id="RHEA:53876"/>
        <dbReference type="Rhea" id="RHEA-COMP:13670"/>
        <dbReference type="Rhea" id="RHEA-COMP:13671"/>
        <dbReference type="ChEBI" id="CHEBI:15377"/>
        <dbReference type="ChEBI" id="CHEBI:15378"/>
        <dbReference type="ChEBI" id="CHEBI:30616"/>
        <dbReference type="ChEBI" id="CHEBI:43474"/>
        <dbReference type="ChEBI" id="CHEBI:57287"/>
        <dbReference type="ChEBI" id="CHEBI:57288"/>
        <dbReference type="ChEBI" id="CHEBI:74900"/>
        <dbReference type="ChEBI" id="CHEBI:82748"/>
        <dbReference type="ChEBI" id="CHEBI:456216"/>
    </reaction>
</comment>
<feature type="binding site" evidence="12">
    <location>
        <begin position="521"/>
        <end position="523"/>
    </location>
    <ligand>
        <name>acetyl-CoA</name>
        <dbReference type="ChEBI" id="CHEBI:57288"/>
    </ligand>
</feature>
<evidence type="ECO:0000259" key="15">
    <source>
        <dbReference type="Pfam" id="PF13718"/>
    </source>
</evidence>
<dbReference type="GO" id="GO:0002101">
    <property type="term" value="P:tRNA wobble cytosine modification"/>
    <property type="evidence" value="ECO:0007669"/>
    <property type="project" value="UniProtKB-UniRule"/>
</dbReference>
<dbReference type="InterPro" id="IPR027417">
    <property type="entry name" value="P-loop_NTPase"/>
</dbReference>
<evidence type="ECO:0000256" key="12">
    <source>
        <dbReference type="HAMAP-Rule" id="MF_01886"/>
    </source>
</evidence>
<evidence type="ECO:0000256" key="3">
    <source>
        <dbReference type="ARBA" id="ARBA00022679"/>
    </source>
</evidence>
<evidence type="ECO:0000256" key="5">
    <source>
        <dbReference type="ARBA" id="ARBA00022741"/>
    </source>
</evidence>
<dbReference type="EC" id="2.3.1.193" evidence="12"/>
<dbReference type="GO" id="GO:0051392">
    <property type="term" value="F:tRNA cytidine N4-acetyltransferase activity"/>
    <property type="evidence" value="ECO:0007669"/>
    <property type="project" value="UniProtKB-UniRule"/>
</dbReference>
<comment type="catalytic activity">
    <reaction evidence="10">
        <text>a cytidine in RNA + acetyl-CoA + ATP + H2O = an N(4)-acetylcytidine in RNA + ADP + phosphate + CoA + H(+)</text>
        <dbReference type="Rhea" id="RHEA:82211"/>
        <dbReference type="Rhea" id="RHEA-COMP:15704"/>
        <dbReference type="Rhea" id="RHEA-COMP:19834"/>
        <dbReference type="ChEBI" id="CHEBI:15377"/>
        <dbReference type="ChEBI" id="CHEBI:15378"/>
        <dbReference type="ChEBI" id="CHEBI:30616"/>
        <dbReference type="ChEBI" id="CHEBI:43474"/>
        <dbReference type="ChEBI" id="CHEBI:57287"/>
        <dbReference type="ChEBI" id="CHEBI:57288"/>
        <dbReference type="ChEBI" id="CHEBI:74900"/>
        <dbReference type="ChEBI" id="CHEBI:82748"/>
        <dbReference type="ChEBI" id="CHEBI:456216"/>
    </reaction>
</comment>
<comment type="caution">
    <text evidence="12">Lacks conserved residue(s) required for the propagation of feature annotation.</text>
</comment>
<dbReference type="Pfam" id="PF05127">
    <property type="entry name" value="NAT10_TcmA_helicase"/>
    <property type="match status" value="1"/>
</dbReference>
<gene>
    <name evidence="12 16" type="primary">tmcA</name>
    <name evidence="16" type="ORF">ACFPFO_11885</name>
</gene>
<feature type="domain" description="TcmA/NAT10 helicase" evidence="13">
    <location>
        <begin position="223"/>
        <end position="391"/>
    </location>
</feature>
<evidence type="ECO:0000259" key="14">
    <source>
        <dbReference type="Pfam" id="PF08351"/>
    </source>
</evidence>
<evidence type="ECO:0000256" key="10">
    <source>
        <dbReference type="ARBA" id="ARBA00049889"/>
    </source>
</evidence>
<evidence type="ECO:0000256" key="7">
    <source>
        <dbReference type="ARBA" id="ARBA00022884"/>
    </source>
</evidence>
<dbReference type="Gene3D" id="3.40.630.30">
    <property type="match status" value="1"/>
</dbReference>
<dbReference type="Pfam" id="PF13718">
    <property type="entry name" value="GNAT_acetyltr_2"/>
    <property type="match status" value="1"/>
</dbReference>
<dbReference type="InterPro" id="IPR016181">
    <property type="entry name" value="Acyl_CoA_acyltransferase"/>
</dbReference>
<keyword evidence="17" id="KW-1185">Reference proteome</keyword>
<comment type="similarity">
    <text evidence="12">Belongs to the TmcA family.</text>
</comment>
<keyword evidence="5 12" id="KW-0547">Nucleotide-binding</keyword>
<dbReference type="AlphaFoldDB" id="A0ABD5QF64"/>
<keyword evidence="7 12" id="KW-0694">RNA-binding</keyword>
<dbReference type="PANTHER" id="PTHR10925">
    <property type="entry name" value="N-ACETYLTRANSFERASE 10"/>
    <property type="match status" value="1"/>
</dbReference>
<comment type="subcellular location">
    <subcellularLocation>
        <location evidence="12">Cytoplasm</location>
    </subcellularLocation>
</comment>
<dbReference type="InterPro" id="IPR007807">
    <property type="entry name" value="TcmA/NAT10_helicase"/>
</dbReference>
<evidence type="ECO:0000256" key="8">
    <source>
        <dbReference type="ARBA" id="ARBA00023315"/>
    </source>
</evidence>
<comment type="function">
    <text evidence="12">Catalyzes the formation of N(4)-acetylcytidine (ac(4)C) at the wobble position of tRNA(Met), by using acetyl-CoA as an acetyl donor and ATP (or GTP).</text>
</comment>
<evidence type="ECO:0000256" key="2">
    <source>
        <dbReference type="ARBA" id="ARBA00022555"/>
    </source>
</evidence>
<feature type="binding site" evidence="12">
    <location>
        <position position="375"/>
    </location>
    <ligand>
        <name>ATP</name>
        <dbReference type="ChEBI" id="CHEBI:30616"/>
    </ligand>
</feature>
<keyword evidence="3 12" id="KW-0808">Transferase</keyword>
<dbReference type="SUPFAM" id="SSF55729">
    <property type="entry name" value="Acyl-CoA N-acyltransferases (Nat)"/>
    <property type="match status" value="1"/>
</dbReference>
<comment type="catalytic activity">
    <reaction evidence="12">
        <text>cytidine(34) in elongator tRNA(Met) + acetyl-CoA + ATP + H2O = N(4)-acetylcytidine(34) in elongator tRNA(Met) + ADP + phosphate + CoA + H(+)</text>
        <dbReference type="Rhea" id="RHEA:43788"/>
        <dbReference type="Rhea" id="RHEA-COMP:10693"/>
        <dbReference type="Rhea" id="RHEA-COMP:10694"/>
        <dbReference type="ChEBI" id="CHEBI:15377"/>
        <dbReference type="ChEBI" id="CHEBI:15378"/>
        <dbReference type="ChEBI" id="CHEBI:30616"/>
        <dbReference type="ChEBI" id="CHEBI:43474"/>
        <dbReference type="ChEBI" id="CHEBI:57287"/>
        <dbReference type="ChEBI" id="CHEBI:57288"/>
        <dbReference type="ChEBI" id="CHEBI:74900"/>
        <dbReference type="ChEBI" id="CHEBI:82748"/>
        <dbReference type="ChEBI" id="CHEBI:456216"/>
        <dbReference type="EC" id="2.3.1.193"/>
    </reaction>
</comment>
<evidence type="ECO:0000256" key="11">
    <source>
        <dbReference type="ARBA" id="ARBA00049914"/>
    </source>
</evidence>
<evidence type="ECO:0000313" key="17">
    <source>
        <dbReference type="Proteomes" id="UP001595925"/>
    </source>
</evidence>
<keyword evidence="4 12" id="KW-0819">tRNA processing</keyword>
<proteinExistence type="inferred from homology"/>
<keyword evidence="1 12" id="KW-0963">Cytoplasm</keyword>
<dbReference type="InterPro" id="IPR000182">
    <property type="entry name" value="GNAT_dom"/>
</dbReference>
<dbReference type="InterPro" id="IPR032672">
    <property type="entry name" value="TmcA/NAT10/Kre33"/>
</dbReference>
<dbReference type="InterPro" id="IPR053477">
    <property type="entry name" value="tRNA_Cytidine_AcTrnsfr"/>
</dbReference>
<evidence type="ECO:0000256" key="1">
    <source>
        <dbReference type="ARBA" id="ARBA00022490"/>
    </source>
</evidence>
<dbReference type="Proteomes" id="UP001595925">
    <property type="component" value="Unassembled WGS sequence"/>
</dbReference>
<protein>
    <recommendedName>
        <fullName evidence="12">tRNA(Met) cytidine acetyltransferase TmcA</fullName>
        <ecNumber evidence="12">2.3.1.193</ecNumber>
    </recommendedName>
</protein>
<evidence type="ECO:0000259" key="13">
    <source>
        <dbReference type="Pfam" id="PF05127"/>
    </source>
</evidence>
<dbReference type="GO" id="GO:0000049">
    <property type="term" value="F:tRNA binding"/>
    <property type="evidence" value="ECO:0007669"/>
    <property type="project" value="UniProtKB-UniRule"/>
</dbReference>